<evidence type="ECO:0008006" key="3">
    <source>
        <dbReference type="Google" id="ProtNLM"/>
    </source>
</evidence>
<dbReference type="InterPro" id="IPR019635">
    <property type="entry name" value="DUF2500"/>
</dbReference>
<feature type="transmembrane region" description="Helical" evidence="1">
    <location>
        <begin position="12"/>
        <end position="36"/>
    </location>
</feature>
<name>A0A645CS03_9ZZZZ</name>
<dbReference type="Pfam" id="PF10694">
    <property type="entry name" value="DUF2500"/>
    <property type="match status" value="1"/>
</dbReference>
<dbReference type="EMBL" id="VSSQ01029374">
    <property type="protein sequence ID" value="MPM79482.1"/>
    <property type="molecule type" value="Genomic_DNA"/>
</dbReference>
<keyword evidence="1" id="KW-1133">Transmembrane helix</keyword>
<accession>A0A645CS03</accession>
<dbReference type="AlphaFoldDB" id="A0A645CS03"/>
<dbReference type="Gene3D" id="2.40.50.660">
    <property type="match status" value="1"/>
</dbReference>
<reference evidence="2" key="1">
    <citation type="submission" date="2019-08" db="EMBL/GenBank/DDBJ databases">
        <authorList>
            <person name="Kucharzyk K."/>
            <person name="Murdoch R.W."/>
            <person name="Higgins S."/>
            <person name="Loffler F."/>
        </authorList>
    </citation>
    <scope>NUCLEOTIDE SEQUENCE</scope>
</reference>
<keyword evidence="1" id="KW-0472">Membrane</keyword>
<organism evidence="2">
    <name type="scientific">bioreactor metagenome</name>
    <dbReference type="NCBI Taxonomy" id="1076179"/>
    <lineage>
        <taxon>unclassified sequences</taxon>
        <taxon>metagenomes</taxon>
        <taxon>ecological metagenomes</taxon>
    </lineage>
</organism>
<evidence type="ECO:0000313" key="2">
    <source>
        <dbReference type="EMBL" id="MPM79482.1"/>
    </source>
</evidence>
<gene>
    <name evidence="2" type="ORF">SDC9_126519</name>
</gene>
<evidence type="ECO:0000256" key="1">
    <source>
        <dbReference type="SAM" id="Phobius"/>
    </source>
</evidence>
<sequence length="131" mass="14951">MYLDPFQGAGFMFSVLPIFFTIFFAIVIGLMIWRVAQGARQWKRNNDSPVLTVEASIVAKRSDVSYHHNTAGTNHMQEFGYSATTYYVTFEVLSGDRTEFHVRDSEYGLLAEGDKGQLTFQGTRYLGFQRN</sequence>
<keyword evidence="1" id="KW-0812">Transmembrane</keyword>
<comment type="caution">
    <text evidence="2">The sequence shown here is derived from an EMBL/GenBank/DDBJ whole genome shotgun (WGS) entry which is preliminary data.</text>
</comment>
<protein>
    <recommendedName>
        <fullName evidence="3">DUF2500 domain-containing protein</fullName>
    </recommendedName>
</protein>
<proteinExistence type="predicted"/>